<dbReference type="STRING" id="1590841.A0A2R6RFT7"/>
<feature type="domain" description="ABC transporter" evidence="10">
    <location>
        <begin position="197"/>
        <end position="451"/>
    </location>
</feature>
<dbReference type="InterPro" id="IPR003593">
    <property type="entry name" value="AAA+_ATPase"/>
</dbReference>
<dbReference type="SMART" id="SM00382">
    <property type="entry name" value="AAA"/>
    <property type="match status" value="2"/>
</dbReference>
<comment type="subcellular location">
    <subcellularLocation>
        <location evidence="1">Membrane</location>
        <topology evidence="1">Multi-pass membrane protein</topology>
    </subcellularLocation>
</comment>
<feature type="transmembrane region" description="Helical" evidence="9">
    <location>
        <begin position="1458"/>
        <end position="1480"/>
    </location>
</feature>
<evidence type="ECO:0000256" key="5">
    <source>
        <dbReference type="ARBA" id="ARBA00022840"/>
    </source>
</evidence>
<keyword evidence="3 9" id="KW-0812">Transmembrane</keyword>
<comment type="caution">
    <text evidence="11">The sequence shown here is derived from an EMBL/GenBank/DDBJ whole genome shotgun (WGS) entry which is preliminary data.</text>
</comment>
<dbReference type="GO" id="GO:0140359">
    <property type="term" value="F:ABC-type transporter activity"/>
    <property type="evidence" value="ECO:0007669"/>
    <property type="project" value="InterPro"/>
</dbReference>
<keyword evidence="12" id="KW-1185">Reference proteome</keyword>
<evidence type="ECO:0000256" key="4">
    <source>
        <dbReference type="ARBA" id="ARBA00022741"/>
    </source>
</evidence>
<evidence type="ECO:0000256" key="1">
    <source>
        <dbReference type="ARBA" id="ARBA00004141"/>
    </source>
</evidence>
<evidence type="ECO:0000256" key="3">
    <source>
        <dbReference type="ARBA" id="ARBA00022692"/>
    </source>
</evidence>
<evidence type="ECO:0000256" key="6">
    <source>
        <dbReference type="ARBA" id="ARBA00022989"/>
    </source>
</evidence>
<feature type="compositionally biased region" description="Polar residues" evidence="8">
    <location>
        <begin position="1"/>
        <end position="15"/>
    </location>
</feature>
<keyword evidence="4" id="KW-0547">Nucleotide-binding</keyword>
<dbReference type="Pfam" id="PF00005">
    <property type="entry name" value="ABC_tran"/>
    <property type="match status" value="1"/>
</dbReference>
<organism evidence="11 12">
    <name type="scientific">Actinidia chinensis var. chinensis</name>
    <name type="common">Chinese soft-hair kiwi</name>
    <dbReference type="NCBI Taxonomy" id="1590841"/>
    <lineage>
        <taxon>Eukaryota</taxon>
        <taxon>Viridiplantae</taxon>
        <taxon>Streptophyta</taxon>
        <taxon>Embryophyta</taxon>
        <taxon>Tracheophyta</taxon>
        <taxon>Spermatophyta</taxon>
        <taxon>Magnoliopsida</taxon>
        <taxon>eudicotyledons</taxon>
        <taxon>Gunneridae</taxon>
        <taxon>Pentapetalae</taxon>
        <taxon>asterids</taxon>
        <taxon>Ericales</taxon>
        <taxon>Actinidiaceae</taxon>
        <taxon>Actinidia</taxon>
    </lineage>
</organism>
<sequence>MLHSSMTSPSSNTLCSEDDASTLEAHSPRPSSVGGYSAEGDSVITLPIHSSRMLHATRPRTSSVELSGSFTSEVQYRIESASPDTARNVALRMYESLKRHGLREEVGRAFTREIEEVEEGEVNDNGVRRKSEDLMGMEYLLKDGFVSYLRDVAKITPPIPQQVVRFSGIKYSRKLVIPSNGYETFGNKVLGCFVGPFRTLLQRKESTWLHILKGVDGYIMPGSMTLLLGPPGCGKSTLLEILAGRIEETKNSNLQGVVMYNDKYASDIRLSRLIAYISGQLNKHIPFLSVRETLEFARDCTQGLRPENFTPQMRKFFAHALVEGQDPFLEYVLEILSLKNVEHKLTGEAISDIDRQKLTTAELALGTYSVLLYDQPLAGSDLAATYDLVDTIRTISRIQQSSAIMSLTQISQEVFDLFDRIILLGDGHVIFQGHRQDAIPYFSKLGYMKPSHVESAEFLEDIVTGHGLQYLARGATPLVIDELIECYRDSDHYKDISRIAQGNDVKLTYWVESEPGLGLSLKTPSKYNCAVDIEPRKETELVVAKLSTKVGHSGGIESTGRVQIGDVVTAISMNSEEMEYLAMGSQKTQRERASHAYSMLKKAQAPIRLQVERYKDDEDEYEAQWEQFQRPFVQTWWKSTKTLINRQIKITKRLHIILKLRLFQAIVLGLFAGTLFYKLGGQNTQQQMNSVRALGFVSTMSILLLNMVQLPLYMLQRPIFYKHRAQRFFRASSYLVAHCIVNLPQTLVEALAYTLCVYFLVGLSLEQNGAPFFEYLLLLVLVTYFGSSVFFFLSTISSIQEVGNALAGLLVSILLLFSGFVIYPSNIPTYWKWLIYINPIHWANVSYCRLQFEAYTEPCSNHLGRLPFCDKYPTMTVGKAYLLFFELSENTQRPWLPYAILLGWTIVANLLALLGLKKIEFTGTSQSLPHLKRTPAWRNFRGDTESEFQSMSSNDEHYNTPLYGRAPSARSKMDNGGVEKWIEEFRVDLERSGLGIPVEPVTLLFEDLSFKMHDKERKESTSVFSHVTGYARPRNILALLGGSKSTKEALLKCLAGRVPVNGSFSGNLQANGVKPGATFFRLIGYVEKLDAHQPYLSVRESLQFSAALRLDPAIDATSRRIHVELVLNQLGLMPYSNQLVRSLRDATGKTFEIAKKMTIAVELAANPSILFLEEPISGLDTTGTLIILNTLYRVSESGRAIVATLTHPNARSLSFFNQALILTQEGQQAYFGPIGSNCSDLVDYFTSIPKAPPYLIRESPVSFVMGALGLGIKTRGTPSLKFAEIYEASSLHEINNKEIGMIKNSMKSRTSRHPSCTYAAPYSRQASLVLLRTQRFLWRNVQYTYGRLTGCIMIGLLMGSLYFQIEYNDTYGVTSRSLYIYMQVILIGVISANNVIPQIGTDRLVYFREKRAGMYLPIFYPVSWAVGEIPYFFIATLAVVGIGNGMAGIGTGSVAEFLMYWLVLFAFTLCVTYFGMMVTFLAPVPTLAAFVVSIVTSLWVSVSGVVVTLSEIKFYKWMYWSNPFQFAMNTMTSISFYCDTKACRSECNCPQLPDGSYVWDRLATVRSLNQARIQTDILILSAMCLLFASLAFLFFVVLKHNSTTRA</sequence>
<feature type="transmembrane region" description="Helical" evidence="9">
    <location>
        <begin position="1577"/>
        <end position="1598"/>
    </location>
</feature>
<dbReference type="PANTHER" id="PTHR19241">
    <property type="entry name" value="ATP-BINDING CASSETTE TRANSPORTER"/>
    <property type="match status" value="1"/>
</dbReference>
<evidence type="ECO:0000313" key="12">
    <source>
        <dbReference type="Proteomes" id="UP000241394"/>
    </source>
</evidence>
<dbReference type="OrthoDB" id="66620at2759"/>
<feature type="transmembrane region" description="Helical" evidence="9">
    <location>
        <begin position="656"/>
        <end position="679"/>
    </location>
</feature>
<feature type="domain" description="ABC transporter" evidence="10">
    <location>
        <begin position="1003"/>
        <end position="1250"/>
    </location>
</feature>
<protein>
    <submittedName>
        <fullName evidence="11">Pleiotropic drug resistance protein</fullName>
    </submittedName>
</protein>
<dbReference type="InParanoid" id="A0A2R6RFT7"/>
<keyword evidence="5" id="KW-0067">ATP-binding</keyword>
<dbReference type="InterPro" id="IPR003439">
    <property type="entry name" value="ABC_transporter-like_ATP-bd"/>
</dbReference>
<dbReference type="Gramene" id="PSS28894">
    <property type="protein sequence ID" value="PSS28894"/>
    <property type="gene ID" value="CEY00_Acc06630"/>
</dbReference>
<feature type="transmembrane region" description="Helical" evidence="9">
    <location>
        <begin position="1417"/>
        <end position="1438"/>
    </location>
</feature>
<feature type="transmembrane region" description="Helical" evidence="9">
    <location>
        <begin position="1377"/>
        <end position="1396"/>
    </location>
</feature>
<dbReference type="InterPro" id="IPR027417">
    <property type="entry name" value="P-loop_NTPase"/>
</dbReference>
<name>A0A2R6RFT7_ACTCC</name>
<feature type="transmembrane region" description="Helical" evidence="9">
    <location>
        <begin position="1345"/>
        <end position="1365"/>
    </location>
</feature>
<dbReference type="EMBL" id="NKQK01000006">
    <property type="protein sequence ID" value="PSS28894.1"/>
    <property type="molecule type" value="Genomic_DNA"/>
</dbReference>
<reference evidence="11 12" key="1">
    <citation type="submission" date="2017-07" db="EMBL/GenBank/DDBJ databases">
        <title>An improved, manually edited Actinidia chinensis var. chinensis (kiwifruit) genome highlights the challenges associated with draft genomes and gene prediction in plants.</title>
        <authorList>
            <person name="Pilkington S."/>
            <person name="Crowhurst R."/>
            <person name="Hilario E."/>
            <person name="Nardozza S."/>
            <person name="Fraser L."/>
            <person name="Peng Y."/>
            <person name="Gunaseelan K."/>
            <person name="Simpson R."/>
            <person name="Tahir J."/>
            <person name="Deroles S."/>
            <person name="Templeton K."/>
            <person name="Luo Z."/>
            <person name="Davy M."/>
            <person name="Cheng C."/>
            <person name="Mcneilage M."/>
            <person name="Scaglione D."/>
            <person name="Liu Y."/>
            <person name="Zhang Q."/>
            <person name="Datson P."/>
            <person name="De Silva N."/>
            <person name="Gardiner S."/>
            <person name="Bassett H."/>
            <person name="Chagne D."/>
            <person name="Mccallum J."/>
            <person name="Dzierzon H."/>
            <person name="Deng C."/>
            <person name="Wang Y.-Y."/>
            <person name="Barron N."/>
            <person name="Manako K."/>
            <person name="Bowen J."/>
            <person name="Foster T."/>
            <person name="Erridge Z."/>
            <person name="Tiffin H."/>
            <person name="Waite C."/>
            <person name="Davies K."/>
            <person name="Grierson E."/>
            <person name="Laing W."/>
            <person name="Kirk R."/>
            <person name="Chen X."/>
            <person name="Wood M."/>
            <person name="Montefiori M."/>
            <person name="Brummell D."/>
            <person name="Schwinn K."/>
            <person name="Catanach A."/>
            <person name="Fullerton C."/>
            <person name="Li D."/>
            <person name="Meiyalaghan S."/>
            <person name="Nieuwenhuizen N."/>
            <person name="Read N."/>
            <person name="Prakash R."/>
            <person name="Hunter D."/>
            <person name="Zhang H."/>
            <person name="Mckenzie M."/>
            <person name="Knabel M."/>
            <person name="Harris A."/>
            <person name="Allan A."/>
            <person name="Chen A."/>
            <person name="Janssen B."/>
            <person name="Plunkett B."/>
            <person name="Dwamena C."/>
            <person name="Voogd C."/>
            <person name="Leif D."/>
            <person name="Lafferty D."/>
            <person name="Souleyre E."/>
            <person name="Varkonyi-Gasic E."/>
            <person name="Gambi F."/>
            <person name="Hanley J."/>
            <person name="Yao J.-L."/>
            <person name="Cheung J."/>
            <person name="David K."/>
            <person name="Warren B."/>
            <person name="Marsh K."/>
            <person name="Snowden K."/>
            <person name="Lin-Wang K."/>
            <person name="Brian L."/>
            <person name="Martinez-Sanchez M."/>
            <person name="Wang M."/>
            <person name="Ileperuma N."/>
            <person name="Macnee N."/>
            <person name="Campin R."/>
            <person name="Mcatee P."/>
            <person name="Drummond R."/>
            <person name="Espley R."/>
            <person name="Ireland H."/>
            <person name="Wu R."/>
            <person name="Atkinson R."/>
            <person name="Karunairetnam S."/>
            <person name="Bulley S."/>
            <person name="Chunkath S."/>
            <person name="Hanley Z."/>
            <person name="Storey R."/>
            <person name="Thrimawithana A."/>
            <person name="Thomson S."/>
            <person name="David C."/>
            <person name="Testolin R."/>
        </authorList>
    </citation>
    <scope>NUCLEOTIDE SEQUENCE [LARGE SCALE GENOMIC DNA]</scope>
    <source>
        <strain evidence="12">cv. Red5</strain>
        <tissue evidence="11">Young leaf</tissue>
    </source>
</reference>
<dbReference type="Pfam" id="PF01061">
    <property type="entry name" value="ABC2_membrane"/>
    <property type="match status" value="2"/>
</dbReference>
<evidence type="ECO:0000256" key="7">
    <source>
        <dbReference type="ARBA" id="ARBA00023136"/>
    </source>
</evidence>
<dbReference type="PROSITE" id="PS50893">
    <property type="entry name" value="ABC_TRANSPORTER_2"/>
    <property type="match status" value="2"/>
</dbReference>
<accession>A0A2R6RFT7</accession>
<evidence type="ECO:0000256" key="2">
    <source>
        <dbReference type="ARBA" id="ARBA00022448"/>
    </source>
</evidence>
<evidence type="ECO:0000256" key="9">
    <source>
        <dbReference type="SAM" id="Phobius"/>
    </source>
</evidence>
<feature type="region of interest" description="Disordered" evidence="8">
    <location>
        <begin position="1"/>
        <end position="38"/>
    </location>
</feature>
<evidence type="ECO:0000313" key="11">
    <source>
        <dbReference type="EMBL" id="PSS28894.1"/>
    </source>
</evidence>
<evidence type="ECO:0000259" key="10">
    <source>
        <dbReference type="PROSITE" id="PS50893"/>
    </source>
</evidence>
<dbReference type="SUPFAM" id="SSF52540">
    <property type="entry name" value="P-loop containing nucleoside triphosphate hydrolases"/>
    <property type="match status" value="2"/>
</dbReference>
<feature type="transmembrane region" description="Helical" evidence="9">
    <location>
        <begin position="1487"/>
        <end position="1509"/>
    </location>
</feature>
<feature type="transmembrane region" description="Helical" evidence="9">
    <location>
        <begin position="895"/>
        <end position="916"/>
    </location>
</feature>
<keyword evidence="7 9" id="KW-0472">Membrane</keyword>
<feature type="transmembrane region" description="Helical" evidence="9">
    <location>
        <begin position="805"/>
        <end position="823"/>
    </location>
</feature>
<keyword evidence="6 9" id="KW-1133">Transmembrane helix</keyword>
<dbReference type="Proteomes" id="UP000241394">
    <property type="component" value="Chromosome LG6"/>
</dbReference>
<dbReference type="GO" id="GO:0005886">
    <property type="term" value="C:plasma membrane"/>
    <property type="evidence" value="ECO:0007669"/>
    <property type="project" value="UniProtKB-ARBA"/>
</dbReference>
<dbReference type="OMA" id="HWANVSF"/>
<reference evidence="12" key="2">
    <citation type="journal article" date="2018" name="BMC Genomics">
        <title>A manually annotated Actinidia chinensis var. chinensis (kiwifruit) genome highlights the challenges associated with draft genomes and gene prediction in plants.</title>
        <authorList>
            <person name="Pilkington S.M."/>
            <person name="Crowhurst R."/>
            <person name="Hilario E."/>
            <person name="Nardozza S."/>
            <person name="Fraser L."/>
            <person name="Peng Y."/>
            <person name="Gunaseelan K."/>
            <person name="Simpson R."/>
            <person name="Tahir J."/>
            <person name="Deroles S.C."/>
            <person name="Templeton K."/>
            <person name="Luo Z."/>
            <person name="Davy M."/>
            <person name="Cheng C."/>
            <person name="McNeilage M."/>
            <person name="Scaglione D."/>
            <person name="Liu Y."/>
            <person name="Zhang Q."/>
            <person name="Datson P."/>
            <person name="De Silva N."/>
            <person name="Gardiner S.E."/>
            <person name="Bassett H."/>
            <person name="Chagne D."/>
            <person name="McCallum J."/>
            <person name="Dzierzon H."/>
            <person name="Deng C."/>
            <person name="Wang Y.Y."/>
            <person name="Barron L."/>
            <person name="Manako K."/>
            <person name="Bowen J."/>
            <person name="Foster T.M."/>
            <person name="Erridge Z.A."/>
            <person name="Tiffin H."/>
            <person name="Waite C.N."/>
            <person name="Davies K.M."/>
            <person name="Grierson E.P."/>
            <person name="Laing W.A."/>
            <person name="Kirk R."/>
            <person name="Chen X."/>
            <person name="Wood M."/>
            <person name="Montefiori M."/>
            <person name="Brummell D.A."/>
            <person name="Schwinn K.E."/>
            <person name="Catanach A."/>
            <person name="Fullerton C."/>
            <person name="Li D."/>
            <person name="Meiyalaghan S."/>
            <person name="Nieuwenhuizen N."/>
            <person name="Read N."/>
            <person name="Prakash R."/>
            <person name="Hunter D."/>
            <person name="Zhang H."/>
            <person name="McKenzie M."/>
            <person name="Knabel M."/>
            <person name="Harris A."/>
            <person name="Allan A.C."/>
            <person name="Gleave A."/>
            <person name="Chen A."/>
            <person name="Janssen B.J."/>
            <person name="Plunkett B."/>
            <person name="Ampomah-Dwamena C."/>
            <person name="Voogd C."/>
            <person name="Leif D."/>
            <person name="Lafferty D."/>
            <person name="Souleyre E.J.F."/>
            <person name="Varkonyi-Gasic E."/>
            <person name="Gambi F."/>
            <person name="Hanley J."/>
            <person name="Yao J.L."/>
            <person name="Cheung J."/>
            <person name="David K.M."/>
            <person name="Warren B."/>
            <person name="Marsh K."/>
            <person name="Snowden K.C."/>
            <person name="Lin-Wang K."/>
            <person name="Brian L."/>
            <person name="Martinez-Sanchez M."/>
            <person name="Wang M."/>
            <person name="Ileperuma N."/>
            <person name="Macnee N."/>
            <person name="Campin R."/>
            <person name="McAtee P."/>
            <person name="Drummond R.S.M."/>
            <person name="Espley R.V."/>
            <person name="Ireland H.S."/>
            <person name="Wu R."/>
            <person name="Atkinson R.G."/>
            <person name="Karunairetnam S."/>
            <person name="Bulley S."/>
            <person name="Chunkath S."/>
            <person name="Hanley Z."/>
            <person name="Storey R."/>
            <person name="Thrimawithana A.H."/>
            <person name="Thomson S."/>
            <person name="David C."/>
            <person name="Testolin R."/>
            <person name="Huang H."/>
            <person name="Hellens R.P."/>
            <person name="Schaffer R.J."/>
        </authorList>
    </citation>
    <scope>NUCLEOTIDE SEQUENCE [LARGE SCALE GENOMIC DNA]</scope>
    <source>
        <strain evidence="12">cv. Red5</strain>
    </source>
</reference>
<dbReference type="GO" id="GO:0016887">
    <property type="term" value="F:ATP hydrolysis activity"/>
    <property type="evidence" value="ECO:0007669"/>
    <property type="project" value="InterPro"/>
</dbReference>
<dbReference type="GO" id="GO:0005524">
    <property type="term" value="F:ATP binding"/>
    <property type="evidence" value="ECO:0007669"/>
    <property type="project" value="UniProtKB-KW"/>
</dbReference>
<dbReference type="Gene3D" id="3.40.50.300">
    <property type="entry name" value="P-loop containing nucleotide triphosphate hydrolases"/>
    <property type="match status" value="2"/>
</dbReference>
<keyword evidence="2" id="KW-0813">Transport</keyword>
<feature type="transmembrane region" description="Helical" evidence="9">
    <location>
        <begin position="772"/>
        <end position="793"/>
    </location>
</feature>
<proteinExistence type="predicted"/>
<evidence type="ECO:0000256" key="8">
    <source>
        <dbReference type="SAM" id="MobiDB-lite"/>
    </source>
</evidence>
<gene>
    <name evidence="11" type="ORF">CEY00_Acc06630</name>
</gene>
<feature type="transmembrane region" description="Helical" evidence="9">
    <location>
        <begin position="691"/>
        <end position="713"/>
    </location>
</feature>
<dbReference type="InterPro" id="IPR013525">
    <property type="entry name" value="ABC2_TM"/>
</dbReference>